<protein>
    <submittedName>
        <fullName evidence="3">Uncharacterized protein</fullName>
    </submittedName>
</protein>
<evidence type="ECO:0000313" key="4">
    <source>
        <dbReference type="Proteomes" id="UP001202328"/>
    </source>
</evidence>
<dbReference type="PANTHER" id="PTHR31642:SF310">
    <property type="entry name" value="FATTY ALCOHOL:CAFFEOYL-COA ACYLTRANSFERASE"/>
    <property type="match status" value="1"/>
</dbReference>
<dbReference type="PANTHER" id="PTHR31642">
    <property type="entry name" value="TRICHOTHECENE 3-O-ACETYLTRANSFERASE"/>
    <property type="match status" value="1"/>
</dbReference>
<dbReference type="InterPro" id="IPR023213">
    <property type="entry name" value="CAT-like_dom_sf"/>
</dbReference>
<organism evidence="3 4">
    <name type="scientific">Papaver atlanticum</name>
    <dbReference type="NCBI Taxonomy" id="357466"/>
    <lineage>
        <taxon>Eukaryota</taxon>
        <taxon>Viridiplantae</taxon>
        <taxon>Streptophyta</taxon>
        <taxon>Embryophyta</taxon>
        <taxon>Tracheophyta</taxon>
        <taxon>Spermatophyta</taxon>
        <taxon>Magnoliopsida</taxon>
        <taxon>Ranunculales</taxon>
        <taxon>Papaveraceae</taxon>
        <taxon>Papaveroideae</taxon>
        <taxon>Papaver</taxon>
    </lineage>
</organism>
<dbReference type="InterPro" id="IPR050317">
    <property type="entry name" value="Plant_Fungal_Acyltransferase"/>
</dbReference>
<keyword evidence="2" id="KW-0808">Transferase</keyword>
<sequence>MGSFSSDQYLLNNRKIVKLPTLVIPAGETRNGLYFLSNLDLIVPVTFSTVYYIKSSTSSFVETIKDSLANILVYYYPFAGRLIIDEDGKLVISCTGEGAVFVEAEADCYMDEIGDFESSNPKTLPKLVYESTDAKNILEVPPLAVQVTRFKCGGFVLGVSVNHCIVDGQALLEFLNSWGELARGVALTIPPFLDRTLLKARKPTKVEFIHSEYKEIAEISKKTTNLVQEEEFVFKSFVFDSVRLKEFKTKAMEDGVLETCSTFEALAAYIWRARSQALKLHPDQIMKLYFAVDGRDRFDPPLPKGYFGNGVMFMSSLCSAGKLLENPLSYSVQLVQNSIKSVTDSYIRSSIDCYEETRSRASLSATFLVSTWCKLSFHTVDFGWGEPVSMGPVPLRGLDLFLPHGEDRKGINVLLGLPSSAMKTFEKLMQINIQSMEYGLIDPFYLQKDTTCVLMP</sequence>
<dbReference type="Gene3D" id="3.30.559.10">
    <property type="entry name" value="Chloramphenicol acetyltransferase-like domain"/>
    <property type="match status" value="2"/>
</dbReference>
<comment type="caution">
    <text evidence="3">The sequence shown here is derived from an EMBL/GenBank/DDBJ whole genome shotgun (WGS) entry which is preliminary data.</text>
</comment>
<dbReference type="Pfam" id="PF02458">
    <property type="entry name" value="Transferase"/>
    <property type="match status" value="1"/>
</dbReference>
<dbReference type="EMBL" id="JAJJMB010001820">
    <property type="protein sequence ID" value="KAI3955003.1"/>
    <property type="molecule type" value="Genomic_DNA"/>
</dbReference>
<keyword evidence="4" id="KW-1185">Reference proteome</keyword>
<dbReference type="AlphaFoldDB" id="A0AAD4XWW2"/>
<evidence type="ECO:0000256" key="1">
    <source>
        <dbReference type="ARBA" id="ARBA00009861"/>
    </source>
</evidence>
<dbReference type="GO" id="GO:0016747">
    <property type="term" value="F:acyltransferase activity, transferring groups other than amino-acyl groups"/>
    <property type="evidence" value="ECO:0007669"/>
    <property type="project" value="TreeGrafter"/>
</dbReference>
<evidence type="ECO:0000313" key="3">
    <source>
        <dbReference type="EMBL" id="KAI3955003.1"/>
    </source>
</evidence>
<accession>A0AAD4XWW2</accession>
<gene>
    <name evidence="3" type="ORF">MKW98_005006</name>
</gene>
<proteinExistence type="inferred from homology"/>
<name>A0AAD4XWW2_9MAGN</name>
<reference evidence="3" key="1">
    <citation type="submission" date="2022-04" db="EMBL/GenBank/DDBJ databases">
        <title>A functionally conserved STORR gene fusion in Papaver species that diverged 16.8 million years ago.</title>
        <authorList>
            <person name="Catania T."/>
        </authorList>
    </citation>
    <scope>NUCLEOTIDE SEQUENCE</scope>
    <source>
        <strain evidence="3">S-188037</strain>
    </source>
</reference>
<comment type="similarity">
    <text evidence="1">Belongs to the plant acyltransferase family.</text>
</comment>
<evidence type="ECO:0000256" key="2">
    <source>
        <dbReference type="ARBA" id="ARBA00022679"/>
    </source>
</evidence>
<dbReference type="Proteomes" id="UP001202328">
    <property type="component" value="Unassembled WGS sequence"/>
</dbReference>